<dbReference type="AntiFam" id="ANF00076">
    <property type="entry name" value="Shadow ORF (opposite copA)"/>
</dbReference>
<gene>
    <name evidence="1" type="ORF">SDC9_166731</name>
</gene>
<dbReference type="AlphaFoldDB" id="A0A645G613"/>
<comment type="caution">
    <text evidence="1">The sequence shown here is derived from an EMBL/GenBank/DDBJ whole genome shotgun (WGS) entry which is preliminary data.</text>
</comment>
<accession>A0A645G613</accession>
<reference evidence="1" key="1">
    <citation type="submission" date="2019-08" db="EMBL/GenBank/DDBJ databases">
        <authorList>
            <person name="Kucharzyk K."/>
            <person name="Murdoch R.W."/>
            <person name="Higgins S."/>
            <person name="Loffler F."/>
        </authorList>
    </citation>
    <scope>NUCLEOTIDE SEQUENCE</scope>
</reference>
<proteinExistence type="predicted"/>
<dbReference type="EMBL" id="VSSQ01066909">
    <property type="protein sequence ID" value="MPN19363.1"/>
    <property type="molecule type" value="Genomic_DNA"/>
</dbReference>
<evidence type="ECO:0000313" key="1">
    <source>
        <dbReference type="EMBL" id="MPN19363.1"/>
    </source>
</evidence>
<protein>
    <submittedName>
        <fullName evidence="1">Uncharacterized protein</fullName>
    </submittedName>
</protein>
<sequence length="77" mass="8711">MLRAALSRSGKREQFVFRAGSVKPDIGQFGLALRNRARFIEHDGIDFMRRLQRFAALHQHAQFRALSGADHDSRGGC</sequence>
<organism evidence="1">
    <name type="scientific">bioreactor metagenome</name>
    <dbReference type="NCBI Taxonomy" id="1076179"/>
    <lineage>
        <taxon>unclassified sequences</taxon>
        <taxon>metagenomes</taxon>
        <taxon>ecological metagenomes</taxon>
    </lineage>
</organism>
<name>A0A645G613_9ZZZZ</name>